<comment type="caution">
    <text evidence="2">The sequence shown here is derived from an EMBL/GenBank/DDBJ whole genome shotgun (WGS) entry which is preliminary data.</text>
</comment>
<reference evidence="2" key="2">
    <citation type="submission" date="2023-06" db="EMBL/GenBank/DDBJ databases">
        <authorList>
            <person name="Ma L."/>
            <person name="Liu K.-W."/>
            <person name="Li Z."/>
            <person name="Hsiao Y.-Y."/>
            <person name="Qi Y."/>
            <person name="Fu T."/>
            <person name="Tang G."/>
            <person name="Zhang D."/>
            <person name="Sun W.-H."/>
            <person name="Liu D.-K."/>
            <person name="Li Y."/>
            <person name="Chen G.-Z."/>
            <person name="Liu X.-D."/>
            <person name="Liao X.-Y."/>
            <person name="Jiang Y.-T."/>
            <person name="Yu X."/>
            <person name="Hao Y."/>
            <person name="Huang J."/>
            <person name="Zhao X.-W."/>
            <person name="Ke S."/>
            <person name="Chen Y.-Y."/>
            <person name="Wu W.-L."/>
            <person name="Hsu J.-L."/>
            <person name="Lin Y.-F."/>
            <person name="Huang M.-D."/>
            <person name="Li C.-Y."/>
            <person name="Huang L."/>
            <person name="Wang Z.-W."/>
            <person name="Zhao X."/>
            <person name="Zhong W.-Y."/>
            <person name="Peng D.-H."/>
            <person name="Ahmad S."/>
            <person name="Lan S."/>
            <person name="Zhang J.-S."/>
            <person name="Tsai W.-C."/>
            <person name="Van De Peer Y."/>
            <person name="Liu Z.-J."/>
        </authorList>
    </citation>
    <scope>NUCLEOTIDE SEQUENCE</scope>
    <source>
        <strain evidence="2">CP</strain>
        <tissue evidence="2">Leaves</tissue>
    </source>
</reference>
<keyword evidence="3" id="KW-1185">Reference proteome</keyword>
<evidence type="ECO:0000313" key="2">
    <source>
        <dbReference type="EMBL" id="KAK1317984.1"/>
    </source>
</evidence>
<evidence type="ECO:0000313" key="3">
    <source>
        <dbReference type="Proteomes" id="UP001180020"/>
    </source>
</evidence>
<accession>A0AAV9EYH7</accession>
<dbReference type="Proteomes" id="UP001180020">
    <property type="component" value="Unassembled WGS sequence"/>
</dbReference>
<name>A0AAV9EYH7_ACOCL</name>
<dbReference type="PANTHER" id="PTHR38370">
    <property type="entry name" value="BETA-1,4-XYLOSIDASE"/>
    <property type="match status" value="1"/>
</dbReference>
<reference evidence="2" key="1">
    <citation type="journal article" date="2023" name="Nat. Commun.">
        <title>Diploid and tetraploid genomes of Acorus and the evolution of monocots.</title>
        <authorList>
            <person name="Ma L."/>
            <person name="Liu K.W."/>
            <person name="Li Z."/>
            <person name="Hsiao Y.Y."/>
            <person name="Qi Y."/>
            <person name="Fu T."/>
            <person name="Tang G.D."/>
            <person name="Zhang D."/>
            <person name="Sun W.H."/>
            <person name="Liu D.K."/>
            <person name="Li Y."/>
            <person name="Chen G.Z."/>
            <person name="Liu X.D."/>
            <person name="Liao X.Y."/>
            <person name="Jiang Y.T."/>
            <person name="Yu X."/>
            <person name="Hao Y."/>
            <person name="Huang J."/>
            <person name="Zhao X.W."/>
            <person name="Ke S."/>
            <person name="Chen Y.Y."/>
            <person name="Wu W.L."/>
            <person name="Hsu J.L."/>
            <person name="Lin Y.F."/>
            <person name="Huang M.D."/>
            <person name="Li C.Y."/>
            <person name="Huang L."/>
            <person name="Wang Z.W."/>
            <person name="Zhao X."/>
            <person name="Zhong W.Y."/>
            <person name="Peng D.H."/>
            <person name="Ahmad S."/>
            <person name="Lan S."/>
            <person name="Zhang J.S."/>
            <person name="Tsai W.C."/>
            <person name="Van de Peer Y."/>
            <person name="Liu Z.J."/>
        </authorList>
    </citation>
    <scope>NUCLEOTIDE SEQUENCE</scope>
    <source>
        <strain evidence="2">CP</strain>
    </source>
</reference>
<dbReference type="EMBL" id="JAUJYO010000005">
    <property type="protein sequence ID" value="KAK1317984.1"/>
    <property type="molecule type" value="Genomic_DNA"/>
</dbReference>
<gene>
    <name evidence="2" type="ORF">QJS10_CPA05g01220</name>
</gene>
<proteinExistence type="predicted"/>
<protein>
    <submittedName>
        <fullName evidence="2">Uncharacterized protein</fullName>
    </submittedName>
</protein>
<feature type="region of interest" description="Disordered" evidence="1">
    <location>
        <begin position="36"/>
        <end position="70"/>
    </location>
</feature>
<sequence length="96" mass="10807">MDSSSQNFNIETELLNMEGLIPFLFHKIKKTRAEKGYQGLSTGSSHGGSYRQLIDRRSTEQMEGSSHRRVRSDFPAVSYSVFPDRVTAAAASRSHR</sequence>
<evidence type="ECO:0000256" key="1">
    <source>
        <dbReference type="SAM" id="MobiDB-lite"/>
    </source>
</evidence>
<dbReference type="AlphaFoldDB" id="A0AAV9EYH7"/>
<organism evidence="2 3">
    <name type="scientific">Acorus calamus</name>
    <name type="common">Sweet flag</name>
    <dbReference type="NCBI Taxonomy" id="4465"/>
    <lineage>
        <taxon>Eukaryota</taxon>
        <taxon>Viridiplantae</taxon>
        <taxon>Streptophyta</taxon>
        <taxon>Embryophyta</taxon>
        <taxon>Tracheophyta</taxon>
        <taxon>Spermatophyta</taxon>
        <taxon>Magnoliopsida</taxon>
        <taxon>Liliopsida</taxon>
        <taxon>Acoraceae</taxon>
        <taxon>Acorus</taxon>
    </lineage>
</organism>
<dbReference type="PANTHER" id="PTHR38370:SF1">
    <property type="entry name" value="BETA-1,4-XYLOSIDASE"/>
    <property type="match status" value="1"/>
</dbReference>